<comment type="caution">
    <text evidence="1">The sequence shown here is derived from an EMBL/GenBank/DDBJ whole genome shotgun (WGS) entry which is preliminary data.</text>
</comment>
<sequence length="87" mass="9685">MRQGIIEAYRRTLYYCLAPALALAFIPLVAACFQTNFYLGKQQNAVTNVGNDGKPLQEGDRNPEPLPPAKTKKEAFLRFWGGRGSPK</sequence>
<evidence type="ECO:0000313" key="2">
    <source>
        <dbReference type="Proteomes" id="UP001143910"/>
    </source>
</evidence>
<accession>A0ACC1MCG5</accession>
<dbReference type="Proteomes" id="UP001143910">
    <property type="component" value="Unassembled WGS sequence"/>
</dbReference>
<proteinExistence type="predicted"/>
<reference evidence="1" key="1">
    <citation type="submission" date="2022-08" db="EMBL/GenBank/DDBJ databases">
        <title>Genome Sequence of Lecanicillium fungicola.</title>
        <authorList>
            <person name="Buettner E."/>
        </authorList>
    </citation>
    <scope>NUCLEOTIDE SEQUENCE</scope>
    <source>
        <strain evidence="1">Babe33</strain>
    </source>
</reference>
<dbReference type="EMBL" id="JANJQO010003848">
    <property type="protein sequence ID" value="KAJ2955573.1"/>
    <property type="molecule type" value="Genomic_DNA"/>
</dbReference>
<gene>
    <name evidence="1" type="ORF">NQ176_g11392</name>
</gene>
<organism evidence="1 2">
    <name type="scientific">Zarea fungicola</name>
    <dbReference type="NCBI Taxonomy" id="93591"/>
    <lineage>
        <taxon>Eukaryota</taxon>
        <taxon>Fungi</taxon>
        <taxon>Dikarya</taxon>
        <taxon>Ascomycota</taxon>
        <taxon>Pezizomycotina</taxon>
        <taxon>Sordariomycetes</taxon>
        <taxon>Hypocreomycetidae</taxon>
        <taxon>Hypocreales</taxon>
        <taxon>Cordycipitaceae</taxon>
        <taxon>Zarea</taxon>
    </lineage>
</organism>
<evidence type="ECO:0000313" key="1">
    <source>
        <dbReference type="EMBL" id="KAJ2955573.1"/>
    </source>
</evidence>
<keyword evidence="2" id="KW-1185">Reference proteome</keyword>
<name>A0ACC1MCG5_9HYPO</name>
<protein>
    <submittedName>
        <fullName evidence="1">Uncharacterized protein</fullName>
    </submittedName>
</protein>